<dbReference type="SUPFAM" id="SSF52047">
    <property type="entry name" value="RNI-like"/>
    <property type="match status" value="1"/>
</dbReference>
<dbReference type="EMBL" id="ML211488">
    <property type="protein sequence ID" value="TFK82414.1"/>
    <property type="molecule type" value="Genomic_DNA"/>
</dbReference>
<feature type="non-terminal residue" evidence="1">
    <location>
        <position position="1"/>
    </location>
</feature>
<reference evidence="1 2" key="1">
    <citation type="journal article" date="2019" name="Nat. Ecol. Evol.">
        <title>Megaphylogeny resolves global patterns of mushroom evolution.</title>
        <authorList>
            <person name="Varga T."/>
            <person name="Krizsan K."/>
            <person name="Foldi C."/>
            <person name="Dima B."/>
            <person name="Sanchez-Garcia M."/>
            <person name="Sanchez-Ramirez S."/>
            <person name="Szollosi G.J."/>
            <person name="Szarkandi J.G."/>
            <person name="Papp V."/>
            <person name="Albert L."/>
            <person name="Andreopoulos W."/>
            <person name="Angelini C."/>
            <person name="Antonin V."/>
            <person name="Barry K.W."/>
            <person name="Bougher N.L."/>
            <person name="Buchanan P."/>
            <person name="Buyck B."/>
            <person name="Bense V."/>
            <person name="Catcheside P."/>
            <person name="Chovatia M."/>
            <person name="Cooper J."/>
            <person name="Damon W."/>
            <person name="Desjardin D."/>
            <person name="Finy P."/>
            <person name="Geml J."/>
            <person name="Haridas S."/>
            <person name="Hughes K."/>
            <person name="Justo A."/>
            <person name="Karasinski D."/>
            <person name="Kautmanova I."/>
            <person name="Kiss B."/>
            <person name="Kocsube S."/>
            <person name="Kotiranta H."/>
            <person name="LaButti K.M."/>
            <person name="Lechner B.E."/>
            <person name="Liimatainen K."/>
            <person name="Lipzen A."/>
            <person name="Lukacs Z."/>
            <person name="Mihaltcheva S."/>
            <person name="Morgado L.N."/>
            <person name="Niskanen T."/>
            <person name="Noordeloos M.E."/>
            <person name="Ohm R.A."/>
            <person name="Ortiz-Santana B."/>
            <person name="Ovrebo C."/>
            <person name="Racz N."/>
            <person name="Riley R."/>
            <person name="Savchenko A."/>
            <person name="Shiryaev A."/>
            <person name="Soop K."/>
            <person name="Spirin V."/>
            <person name="Szebenyi C."/>
            <person name="Tomsovsky M."/>
            <person name="Tulloss R.E."/>
            <person name="Uehling J."/>
            <person name="Grigoriev I.V."/>
            <person name="Vagvolgyi C."/>
            <person name="Papp T."/>
            <person name="Martin F.M."/>
            <person name="Miettinen O."/>
            <person name="Hibbett D.S."/>
            <person name="Nagy L.G."/>
        </authorList>
    </citation>
    <scope>NUCLEOTIDE SEQUENCE [LARGE SCALE GENOMIC DNA]</scope>
    <source>
        <strain evidence="1 2">HHB13444</strain>
    </source>
</reference>
<protein>
    <recommendedName>
        <fullName evidence="3">F-box domain-containing protein</fullName>
    </recommendedName>
</protein>
<proteinExistence type="predicted"/>
<evidence type="ECO:0000313" key="1">
    <source>
        <dbReference type="EMBL" id="TFK82414.1"/>
    </source>
</evidence>
<organism evidence="1 2">
    <name type="scientific">Polyporus arcularius HHB13444</name>
    <dbReference type="NCBI Taxonomy" id="1314778"/>
    <lineage>
        <taxon>Eukaryota</taxon>
        <taxon>Fungi</taxon>
        <taxon>Dikarya</taxon>
        <taxon>Basidiomycota</taxon>
        <taxon>Agaricomycotina</taxon>
        <taxon>Agaricomycetes</taxon>
        <taxon>Polyporales</taxon>
        <taxon>Polyporaceae</taxon>
        <taxon>Polyporus</taxon>
    </lineage>
</organism>
<sequence length="280" mass="31611">SALRNTLRLTQGVTDLTLFLPNNTPPDIFLLVHLHNLRLFKTNLSHRTIAQFLGRHKSLTHLVLGACGRVDECPLAALDLRHITSLECDASCVGAIAHGNLTHLTIDNRSPARYMSSILRDLAAPASSLYSLTIDFFADDTDILQSIALASPMLKKLKLIEHPSRRRASTRRAFNDHLSWHRGLRKLAFLEELSLRTSAPLVRRSGELAAERRLIMGWATGIRTDRKKALRQGHPRLYHVRIWYGATVQSRALTKWFRDGQTWLRLGPPVTGAHLEDIDF</sequence>
<evidence type="ECO:0008006" key="3">
    <source>
        <dbReference type="Google" id="ProtNLM"/>
    </source>
</evidence>
<dbReference type="Gene3D" id="3.80.10.10">
    <property type="entry name" value="Ribonuclease Inhibitor"/>
    <property type="match status" value="1"/>
</dbReference>
<keyword evidence="2" id="KW-1185">Reference proteome</keyword>
<evidence type="ECO:0000313" key="2">
    <source>
        <dbReference type="Proteomes" id="UP000308197"/>
    </source>
</evidence>
<accession>A0A5C3NYH9</accession>
<dbReference type="InParanoid" id="A0A5C3NYH9"/>
<dbReference type="AlphaFoldDB" id="A0A5C3NYH9"/>
<gene>
    <name evidence="1" type="ORF">K466DRAFT_500376</name>
</gene>
<name>A0A5C3NYH9_9APHY</name>
<dbReference type="Proteomes" id="UP000308197">
    <property type="component" value="Unassembled WGS sequence"/>
</dbReference>
<dbReference type="InterPro" id="IPR032675">
    <property type="entry name" value="LRR_dom_sf"/>
</dbReference>